<dbReference type="SUPFAM" id="SSF55073">
    <property type="entry name" value="Nucleotide cyclase"/>
    <property type="match status" value="1"/>
</dbReference>
<feature type="domain" description="GGDEF" evidence="2">
    <location>
        <begin position="295"/>
        <end position="433"/>
    </location>
</feature>
<dbReference type="AlphaFoldDB" id="A0AAU7T804"/>
<accession>A0AAU7T804</accession>
<keyword evidence="3" id="KW-0808">Transferase</keyword>
<name>A0AAU7T804_9ACTN</name>
<dbReference type="GO" id="GO:0052621">
    <property type="term" value="F:diguanylate cyclase activity"/>
    <property type="evidence" value="ECO:0007669"/>
    <property type="project" value="UniProtKB-EC"/>
</dbReference>
<feature type="transmembrane region" description="Helical" evidence="1">
    <location>
        <begin position="36"/>
        <end position="53"/>
    </location>
</feature>
<evidence type="ECO:0000313" key="3">
    <source>
        <dbReference type="EMBL" id="XBV22938.1"/>
    </source>
</evidence>
<feature type="transmembrane region" description="Helical" evidence="1">
    <location>
        <begin position="141"/>
        <end position="162"/>
    </location>
</feature>
<feature type="transmembrane region" description="Helical" evidence="1">
    <location>
        <begin position="105"/>
        <end position="129"/>
    </location>
</feature>
<organism evidence="3">
    <name type="scientific">Kribbella sp. HUAS MG21</name>
    <dbReference type="NCBI Taxonomy" id="3160966"/>
    <lineage>
        <taxon>Bacteria</taxon>
        <taxon>Bacillati</taxon>
        <taxon>Actinomycetota</taxon>
        <taxon>Actinomycetes</taxon>
        <taxon>Propionibacteriales</taxon>
        <taxon>Kribbellaceae</taxon>
        <taxon>Kribbella</taxon>
    </lineage>
</organism>
<dbReference type="PANTHER" id="PTHR45138">
    <property type="entry name" value="REGULATORY COMPONENTS OF SENSORY TRANSDUCTION SYSTEM"/>
    <property type="match status" value="1"/>
</dbReference>
<keyword evidence="1" id="KW-1133">Transmembrane helix</keyword>
<dbReference type="InterPro" id="IPR029787">
    <property type="entry name" value="Nucleotide_cyclase"/>
</dbReference>
<dbReference type="FunFam" id="3.30.70.270:FF:000001">
    <property type="entry name" value="Diguanylate cyclase domain protein"/>
    <property type="match status" value="1"/>
</dbReference>
<dbReference type="SMART" id="SM00267">
    <property type="entry name" value="GGDEF"/>
    <property type="match status" value="1"/>
</dbReference>
<evidence type="ECO:0000259" key="2">
    <source>
        <dbReference type="PROSITE" id="PS50887"/>
    </source>
</evidence>
<dbReference type="RefSeq" id="WP_350275777.1">
    <property type="nucleotide sequence ID" value="NZ_CP158165.1"/>
</dbReference>
<dbReference type="InterPro" id="IPR043128">
    <property type="entry name" value="Rev_trsase/Diguanyl_cyclase"/>
</dbReference>
<dbReference type="GO" id="GO:0005886">
    <property type="term" value="C:plasma membrane"/>
    <property type="evidence" value="ECO:0007669"/>
    <property type="project" value="TreeGrafter"/>
</dbReference>
<dbReference type="InterPro" id="IPR000160">
    <property type="entry name" value="GGDEF_dom"/>
</dbReference>
<sequence length="442" mass="47605">MSSIRHWRLWRHRRRTDRQLAWRPARWSLWSAPRVVVGYVLVVDLAAVAVLISTSRLVGVHPRDWAWLAVLAAGSALHIEGARGIERLREIAAEGVPYVNLKGMWTFAGVLVLPPTLAGLLIALTYTHSWFRLRRVTPHRWIFSAATIVLAGAAAGVCLVAIAPANYPGYPGGYLGLVAVTVAGLAYWFANYALVVGAVLLSNPEANARAALGRLSDQTIVAGSLGLGVAAASLLLHDPWFVVVLLLTILGLHRALLVGQFQTAARTDPQTGLANSVFWHEMARKELARAERTKAPLGIVFLDLDHFKSVNDTYGHPAGDQVLKAIANALRRELRTDDLVGRFGGEEFAVLLPGTGPADTTATGERLRQRIETLRVQLSTSTGEVRLSDLTCSVGAATYPASGTTLEQLILAADTATYTAKNAGRNRVVTAPDQSPDSPHAA</sequence>
<dbReference type="GO" id="GO:0043709">
    <property type="term" value="P:cell adhesion involved in single-species biofilm formation"/>
    <property type="evidence" value="ECO:0007669"/>
    <property type="project" value="TreeGrafter"/>
</dbReference>
<feature type="transmembrane region" description="Helical" evidence="1">
    <location>
        <begin position="215"/>
        <end position="234"/>
    </location>
</feature>
<dbReference type="PANTHER" id="PTHR45138:SF9">
    <property type="entry name" value="DIGUANYLATE CYCLASE DGCM-RELATED"/>
    <property type="match status" value="1"/>
</dbReference>
<dbReference type="EC" id="2.7.7.65" evidence="3"/>
<dbReference type="GO" id="GO:1902201">
    <property type="term" value="P:negative regulation of bacterial-type flagellum-dependent cell motility"/>
    <property type="evidence" value="ECO:0007669"/>
    <property type="project" value="TreeGrafter"/>
</dbReference>
<dbReference type="InterPro" id="IPR050469">
    <property type="entry name" value="Diguanylate_Cyclase"/>
</dbReference>
<evidence type="ECO:0000256" key="1">
    <source>
        <dbReference type="SAM" id="Phobius"/>
    </source>
</evidence>
<keyword evidence="3" id="KW-0548">Nucleotidyltransferase</keyword>
<keyword evidence="1" id="KW-0472">Membrane</keyword>
<protein>
    <submittedName>
        <fullName evidence="3">GGDEF domain-containing protein</fullName>
        <ecNumber evidence="3">2.7.7.65</ecNumber>
    </submittedName>
</protein>
<dbReference type="Pfam" id="PF00990">
    <property type="entry name" value="GGDEF"/>
    <property type="match status" value="1"/>
</dbReference>
<dbReference type="Gene3D" id="3.30.70.270">
    <property type="match status" value="1"/>
</dbReference>
<gene>
    <name evidence="3" type="ORF">ABN611_30770</name>
</gene>
<dbReference type="CDD" id="cd01949">
    <property type="entry name" value="GGDEF"/>
    <property type="match status" value="1"/>
</dbReference>
<reference evidence="3" key="1">
    <citation type="submission" date="2024-06" db="EMBL/GenBank/DDBJ databases">
        <title>Kribbella sp. strain HUAS MG21 genome sequences.</title>
        <authorList>
            <person name="Mo P."/>
        </authorList>
    </citation>
    <scope>NUCLEOTIDE SEQUENCE</scope>
    <source>
        <strain evidence="3">HUAS MG21</strain>
    </source>
</reference>
<dbReference type="EMBL" id="CP158165">
    <property type="protein sequence ID" value="XBV22938.1"/>
    <property type="molecule type" value="Genomic_DNA"/>
</dbReference>
<proteinExistence type="predicted"/>
<dbReference type="PROSITE" id="PS50887">
    <property type="entry name" value="GGDEF"/>
    <property type="match status" value="1"/>
</dbReference>
<dbReference type="NCBIfam" id="TIGR00254">
    <property type="entry name" value="GGDEF"/>
    <property type="match status" value="1"/>
</dbReference>
<feature type="transmembrane region" description="Helical" evidence="1">
    <location>
        <begin position="174"/>
        <end position="203"/>
    </location>
</feature>
<keyword evidence="1" id="KW-0812">Transmembrane</keyword>